<dbReference type="GeneID" id="9579754"/>
<dbReference type="GO" id="GO:0045944">
    <property type="term" value="P:positive regulation of transcription by RNA polymerase II"/>
    <property type="evidence" value="ECO:0007669"/>
    <property type="project" value="TreeGrafter"/>
</dbReference>
<evidence type="ECO:0000259" key="7">
    <source>
        <dbReference type="PROSITE" id="PS50048"/>
    </source>
</evidence>
<dbReference type="OrthoDB" id="3886144at2759"/>
<dbReference type="EMBL" id="ACYE01000073">
    <property type="protein sequence ID" value="EFE43920.1"/>
    <property type="molecule type" value="Genomic_DNA"/>
</dbReference>
<evidence type="ECO:0000313" key="8">
    <source>
        <dbReference type="EMBL" id="EFE43920.1"/>
    </source>
</evidence>
<dbReference type="InterPro" id="IPR021858">
    <property type="entry name" value="Fun_TF"/>
</dbReference>
<evidence type="ECO:0000256" key="4">
    <source>
        <dbReference type="ARBA" id="ARBA00023163"/>
    </source>
</evidence>
<evidence type="ECO:0000256" key="1">
    <source>
        <dbReference type="ARBA" id="ARBA00004123"/>
    </source>
</evidence>
<dbReference type="AlphaFoldDB" id="D4D2Q6"/>
<feature type="compositionally biased region" description="Polar residues" evidence="6">
    <location>
        <begin position="156"/>
        <end position="177"/>
    </location>
</feature>
<dbReference type="PANTHER" id="PTHR37534:SF15">
    <property type="entry name" value="ZN(II)2CYS6 TRANSCRIPTION FACTOR (EUROFUNG)"/>
    <property type="match status" value="1"/>
</dbReference>
<comment type="caution">
    <text evidence="8">The sequence shown here is derived from an EMBL/GenBank/DDBJ whole genome shotgun (WGS) entry which is preliminary data.</text>
</comment>
<evidence type="ECO:0000256" key="2">
    <source>
        <dbReference type="ARBA" id="ARBA00023015"/>
    </source>
</evidence>
<evidence type="ECO:0000256" key="3">
    <source>
        <dbReference type="ARBA" id="ARBA00023125"/>
    </source>
</evidence>
<feature type="non-terminal residue" evidence="8">
    <location>
        <position position="1"/>
    </location>
</feature>
<dbReference type="Proteomes" id="UP000008383">
    <property type="component" value="Unassembled WGS sequence"/>
</dbReference>
<name>D4D2Q6_TRIVH</name>
<dbReference type="PROSITE" id="PS50048">
    <property type="entry name" value="ZN2_CY6_FUNGAL_2"/>
    <property type="match status" value="1"/>
</dbReference>
<evidence type="ECO:0000256" key="5">
    <source>
        <dbReference type="ARBA" id="ARBA00023242"/>
    </source>
</evidence>
<dbReference type="Pfam" id="PF11951">
    <property type="entry name" value="Fungal_trans_2"/>
    <property type="match status" value="1"/>
</dbReference>
<accession>D4D2Q6</accession>
<dbReference type="RefSeq" id="XP_003024531.1">
    <property type="nucleotide sequence ID" value="XM_003024485.1"/>
</dbReference>
<feature type="domain" description="Zn(2)-C6 fungal-type" evidence="7">
    <location>
        <begin position="11"/>
        <end position="39"/>
    </location>
</feature>
<dbReference type="HOGENOM" id="CLU_011075_0_1_1"/>
<dbReference type="GO" id="GO:0000976">
    <property type="term" value="F:transcription cis-regulatory region binding"/>
    <property type="evidence" value="ECO:0007669"/>
    <property type="project" value="TreeGrafter"/>
</dbReference>
<keyword evidence="2" id="KW-0805">Transcription regulation</keyword>
<evidence type="ECO:0000313" key="9">
    <source>
        <dbReference type="Proteomes" id="UP000008383"/>
    </source>
</evidence>
<keyword evidence="4" id="KW-0804">Transcription</keyword>
<keyword evidence="9" id="KW-1185">Reference proteome</keyword>
<feature type="region of interest" description="Disordered" evidence="6">
    <location>
        <begin position="637"/>
        <end position="656"/>
    </location>
</feature>
<dbReference type="PANTHER" id="PTHR37534">
    <property type="entry name" value="TRANSCRIPTIONAL ACTIVATOR PROTEIN UGA3"/>
    <property type="match status" value="1"/>
</dbReference>
<keyword evidence="3" id="KW-0238">DNA-binding</keyword>
<dbReference type="CDD" id="cd00067">
    <property type="entry name" value="GAL4"/>
    <property type="match status" value="1"/>
</dbReference>
<keyword evidence="5" id="KW-0539">Nucleus</keyword>
<evidence type="ECO:0000256" key="6">
    <source>
        <dbReference type="SAM" id="MobiDB-lite"/>
    </source>
</evidence>
<dbReference type="GO" id="GO:0005634">
    <property type="term" value="C:nucleus"/>
    <property type="evidence" value="ECO:0007669"/>
    <property type="project" value="UniProtKB-SubCell"/>
</dbReference>
<feature type="region of interest" description="Disordered" evidence="6">
    <location>
        <begin position="156"/>
        <end position="185"/>
    </location>
</feature>
<dbReference type="KEGG" id="tve:TRV_01362"/>
<reference evidence="9" key="1">
    <citation type="journal article" date="2011" name="Genome Biol.">
        <title>Comparative and functional genomics provide insights into the pathogenicity of dermatophytic fungi.</title>
        <authorList>
            <person name="Burmester A."/>
            <person name="Shelest E."/>
            <person name="Gloeckner G."/>
            <person name="Heddergott C."/>
            <person name="Schindler S."/>
            <person name="Staib P."/>
            <person name="Heidel A."/>
            <person name="Felder M."/>
            <person name="Petzold A."/>
            <person name="Szafranski K."/>
            <person name="Feuermann M."/>
            <person name="Pedruzzi I."/>
            <person name="Priebe S."/>
            <person name="Groth M."/>
            <person name="Winkler R."/>
            <person name="Li W."/>
            <person name="Kniemeyer O."/>
            <person name="Schroeckh V."/>
            <person name="Hertweck C."/>
            <person name="Hube B."/>
            <person name="White T.C."/>
            <person name="Platzer M."/>
            <person name="Guthke R."/>
            <person name="Heitman J."/>
            <person name="Woestemeyer J."/>
            <person name="Zipfel P.F."/>
            <person name="Monod M."/>
            <person name="Brakhage A.A."/>
        </authorList>
    </citation>
    <scope>NUCLEOTIDE SEQUENCE [LARGE SCALE GENOMIC DNA]</scope>
    <source>
        <strain evidence="9">HKI 0517</strain>
    </source>
</reference>
<dbReference type="Gene3D" id="4.10.240.10">
    <property type="entry name" value="Zn(2)-C6 fungal-type DNA-binding domain"/>
    <property type="match status" value="1"/>
</dbReference>
<dbReference type="InterPro" id="IPR001138">
    <property type="entry name" value="Zn2Cys6_DnaBD"/>
</dbReference>
<gene>
    <name evidence="8" type="ORF">TRV_01362</name>
</gene>
<proteinExistence type="predicted"/>
<dbReference type="InterPro" id="IPR036864">
    <property type="entry name" value="Zn2-C6_fun-type_DNA-bd_sf"/>
</dbReference>
<comment type="subcellular location">
    <subcellularLocation>
        <location evidence="1">Nucleus</location>
    </subcellularLocation>
</comment>
<protein>
    <submittedName>
        <fullName evidence="8">C6 finger domain protein, putative</fullName>
    </submittedName>
</protein>
<organism evidence="8 9">
    <name type="scientific">Trichophyton verrucosum (strain HKI 0517)</name>
    <dbReference type="NCBI Taxonomy" id="663202"/>
    <lineage>
        <taxon>Eukaryota</taxon>
        <taxon>Fungi</taxon>
        <taxon>Dikarya</taxon>
        <taxon>Ascomycota</taxon>
        <taxon>Pezizomycotina</taxon>
        <taxon>Eurotiomycetes</taxon>
        <taxon>Eurotiomycetidae</taxon>
        <taxon>Onygenales</taxon>
        <taxon>Arthrodermataceae</taxon>
        <taxon>Trichophyton</taxon>
    </lineage>
</organism>
<dbReference type="Pfam" id="PF00172">
    <property type="entry name" value="Zn_clus"/>
    <property type="match status" value="1"/>
</dbReference>
<dbReference type="GO" id="GO:0008270">
    <property type="term" value="F:zinc ion binding"/>
    <property type="evidence" value="ECO:0007669"/>
    <property type="project" value="InterPro"/>
</dbReference>
<dbReference type="PROSITE" id="PS00463">
    <property type="entry name" value="ZN2_CY6_FUNGAL_1"/>
    <property type="match status" value="1"/>
</dbReference>
<dbReference type="SMART" id="SM00066">
    <property type="entry name" value="GAL4"/>
    <property type="match status" value="1"/>
</dbReference>
<sequence>DKPKQSKSRNGCVTCKAKRLKCDETKPTCLQCQKRNVPCGGYKKSYKWLSFEESSYTGKSKPKTQRSDTEERESQCVRQYKCRFINVTAEDMPRAPPAVEAPPSASGSCASFDSRVTPLLEGLDIQGKASSGPETASGIQLQQSLVARQEAVPFPQSSGAFTPTFTSETQPFTSRSHTPLADSEDDNAEGVIRQDIPGDLITLKRKRPGSLSQIHSIPIPSPINFAADSAEMLLLRFDRRTCGILSIKDGVAENPWRTAVAPLIRDTPALYHAVCAMAAFHSTKENASFKYLGMDHMRQSVRTLAVDIESMNIDAALATTLALAFADTWDTHVSTGVHHLRGAKVLFDRAVARHTHMPLSPNDQSRLMFLYNGWMYIAVIAQLTSREDTGFDQIPFPPIFTPQVHEVDPLLGCAASLFPLIGRVAVLVQNVRKVPMNSVAIVSQAMELKTLIEQWAPPRYFKPPEDPTSNIQDSFQTAQAYRWAILLHLHLAVPEIPSESTSELANRILVTLATIPLGSRTLVVQIFPLLVASCETDSEEDRNWARIRWAEMQQRMAIGNIDRCIEVVCEVWKRRDARKAAMMNHQSDIYSLPLDTPVSGACSRHDSVIEPLVFAGRQDSRVFTADDINAAASTTLPETFNQTPSPSPTVSLASSRGDGSSGLCRIFPEYERTVRGNLHWLSVMGDWGWEGSYFMSYNGGYLNVFFFLTLEYSPTWLSLHCSNHHSPSTFDFKPKNIFAFTRISMKEHHGYPTLGQKTPSYPNYHTIERLPPP</sequence>
<dbReference type="SUPFAM" id="SSF57701">
    <property type="entry name" value="Zn2/Cys6 DNA-binding domain"/>
    <property type="match status" value="1"/>
</dbReference>
<dbReference type="GO" id="GO:0000981">
    <property type="term" value="F:DNA-binding transcription factor activity, RNA polymerase II-specific"/>
    <property type="evidence" value="ECO:0007669"/>
    <property type="project" value="InterPro"/>
</dbReference>